<dbReference type="AlphaFoldDB" id="A0A5J5AF79"/>
<name>A0A5J5AF79_9ASTE</name>
<accession>A0A5J5AF79</accession>
<evidence type="ECO:0000313" key="2">
    <source>
        <dbReference type="Proteomes" id="UP000325577"/>
    </source>
</evidence>
<dbReference type="EMBL" id="CM018044">
    <property type="protein sequence ID" value="KAA8529250.1"/>
    <property type="molecule type" value="Genomic_DNA"/>
</dbReference>
<organism evidence="1 2">
    <name type="scientific">Nyssa sinensis</name>
    <dbReference type="NCBI Taxonomy" id="561372"/>
    <lineage>
        <taxon>Eukaryota</taxon>
        <taxon>Viridiplantae</taxon>
        <taxon>Streptophyta</taxon>
        <taxon>Embryophyta</taxon>
        <taxon>Tracheophyta</taxon>
        <taxon>Spermatophyta</taxon>
        <taxon>Magnoliopsida</taxon>
        <taxon>eudicotyledons</taxon>
        <taxon>Gunneridae</taxon>
        <taxon>Pentapetalae</taxon>
        <taxon>asterids</taxon>
        <taxon>Cornales</taxon>
        <taxon>Nyssaceae</taxon>
        <taxon>Nyssa</taxon>
    </lineage>
</organism>
<sequence>MNVEPVLVRFWRDRDHHRREQLYAQNQPLYLYCNTFCIQKVQNSNSGEILSVNLVFYLVTSSCMSVQGMKWRYCI</sequence>
<dbReference type="Proteomes" id="UP000325577">
    <property type="component" value="Linkage Group LG20"/>
</dbReference>
<reference evidence="1 2" key="1">
    <citation type="submission" date="2019-09" db="EMBL/GenBank/DDBJ databases">
        <title>A chromosome-level genome assembly of the Chinese tupelo Nyssa sinensis.</title>
        <authorList>
            <person name="Yang X."/>
            <person name="Kang M."/>
            <person name="Yang Y."/>
            <person name="Xiong H."/>
            <person name="Wang M."/>
            <person name="Zhang Z."/>
            <person name="Wang Z."/>
            <person name="Wu H."/>
            <person name="Ma T."/>
            <person name="Liu J."/>
            <person name="Xi Z."/>
        </authorList>
    </citation>
    <scope>NUCLEOTIDE SEQUENCE [LARGE SCALE GENOMIC DNA]</scope>
    <source>
        <strain evidence="1">J267</strain>
        <tissue evidence="1">Leaf</tissue>
    </source>
</reference>
<evidence type="ECO:0000313" key="1">
    <source>
        <dbReference type="EMBL" id="KAA8529250.1"/>
    </source>
</evidence>
<protein>
    <submittedName>
        <fullName evidence="1">Uncharacterized protein</fullName>
    </submittedName>
</protein>
<keyword evidence="2" id="KW-1185">Reference proteome</keyword>
<gene>
    <name evidence="1" type="ORF">F0562_033951</name>
</gene>
<proteinExistence type="predicted"/>